<protein>
    <submittedName>
        <fullName evidence="1">Uncharacterized protein</fullName>
    </submittedName>
</protein>
<comment type="caution">
    <text evidence="1">The sequence shown here is derived from an EMBL/GenBank/DDBJ whole genome shotgun (WGS) entry which is preliminary data.</text>
</comment>
<organism evidence="1 2">
    <name type="scientific">Alligator mississippiensis</name>
    <name type="common">American alligator</name>
    <dbReference type="NCBI Taxonomy" id="8496"/>
    <lineage>
        <taxon>Eukaryota</taxon>
        <taxon>Metazoa</taxon>
        <taxon>Chordata</taxon>
        <taxon>Craniata</taxon>
        <taxon>Vertebrata</taxon>
        <taxon>Euteleostomi</taxon>
        <taxon>Archelosauria</taxon>
        <taxon>Archosauria</taxon>
        <taxon>Crocodylia</taxon>
        <taxon>Alligatoridae</taxon>
        <taxon>Alligatorinae</taxon>
        <taxon>Alligator</taxon>
    </lineage>
</organism>
<reference evidence="1 2" key="1">
    <citation type="journal article" date="2012" name="Genome Biol.">
        <title>Sequencing three crocodilian genomes to illuminate the evolution of archosaurs and amniotes.</title>
        <authorList>
            <person name="St John J.A."/>
            <person name="Braun E.L."/>
            <person name="Isberg S.R."/>
            <person name="Miles L.G."/>
            <person name="Chong A.Y."/>
            <person name="Gongora J."/>
            <person name="Dalzell P."/>
            <person name="Moran C."/>
            <person name="Bed'hom B."/>
            <person name="Abzhanov A."/>
            <person name="Burgess S.C."/>
            <person name="Cooksey A.M."/>
            <person name="Castoe T.A."/>
            <person name="Crawford N.G."/>
            <person name="Densmore L.D."/>
            <person name="Drew J.C."/>
            <person name="Edwards S.V."/>
            <person name="Faircloth B.C."/>
            <person name="Fujita M.K."/>
            <person name="Greenwold M.J."/>
            <person name="Hoffmann F.G."/>
            <person name="Howard J.M."/>
            <person name="Iguchi T."/>
            <person name="Janes D.E."/>
            <person name="Khan S.Y."/>
            <person name="Kohno S."/>
            <person name="de Koning A.J."/>
            <person name="Lance S.L."/>
            <person name="McCarthy F.M."/>
            <person name="McCormack J.E."/>
            <person name="Merchant M.E."/>
            <person name="Peterson D.G."/>
            <person name="Pollock D.D."/>
            <person name="Pourmand N."/>
            <person name="Raney B.J."/>
            <person name="Roessler K.A."/>
            <person name="Sanford J.R."/>
            <person name="Sawyer R.H."/>
            <person name="Schmidt C.J."/>
            <person name="Triplett E.W."/>
            <person name="Tuberville T.D."/>
            <person name="Venegas-Anaya M."/>
            <person name="Howard J.T."/>
            <person name="Jarvis E.D."/>
            <person name="Guillette L.J.Jr."/>
            <person name="Glenn T.C."/>
            <person name="Green R.E."/>
            <person name="Ray D.A."/>
        </authorList>
    </citation>
    <scope>NUCLEOTIDE SEQUENCE [LARGE SCALE GENOMIC DNA]</scope>
    <source>
        <strain evidence="1">KSC_2009_1</strain>
    </source>
</reference>
<dbReference type="AlphaFoldDB" id="A0A151NPG7"/>
<keyword evidence="2" id="KW-1185">Reference proteome</keyword>
<proteinExistence type="predicted"/>
<evidence type="ECO:0000313" key="2">
    <source>
        <dbReference type="Proteomes" id="UP000050525"/>
    </source>
</evidence>
<evidence type="ECO:0000313" key="1">
    <source>
        <dbReference type="EMBL" id="KYO38673.1"/>
    </source>
</evidence>
<accession>A0A151NPG7</accession>
<dbReference type="EMBL" id="AKHW03002440">
    <property type="protein sequence ID" value="KYO38673.1"/>
    <property type="molecule type" value="Genomic_DNA"/>
</dbReference>
<name>A0A151NPG7_ALLMI</name>
<sequence length="89" mass="10064">MFRAQPGQNPGSDEANKRFAIDFNGGYINQVARSWTSKPSTICIHALCFVYRSEVQSAWRREAPRRITSSRSEGLMRDFAITPTEALIV</sequence>
<gene>
    <name evidence="1" type="ORF">Y1Q_0023384</name>
</gene>
<dbReference type="Proteomes" id="UP000050525">
    <property type="component" value="Unassembled WGS sequence"/>
</dbReference>